<evidence type="ECO:0000313" key="1">
    <source>
        <dbReference type="EMBL" id="ESO90674.1"/>
    </source>
</evidence>
<protein>
    <submittedName>
        <fullName evidence="1">Uncharacterized protein</fullName>
    </submittedName>
</protein>
<organism evidence="1 2">
    <name type="scientific">Lottia gigantea</name>
    <name type="common">Giant owl limpet</name>
    <dbReference type="NCBI Taxonomy" id="225164"/>
    <lineage>
        <taxon>Eukaryota</taxon>
        <taxon>Metazoa</taxon>
        <taxon>Spiralia</taxon>
        <taxon>Lophotrochozoa</taxon>
        <taxon>Mollusca</taxon>
        <taxon>Gastropoda</taxon>
        <taxon>Patellogastropoda</taxon>
        <taxon>Lottioidea</taxon>
        <taxon>Lottiidae</taxon>
        <taxon>Lottia</taxon>
    </lineage>
</organism>
<name>V4BP13_LOTGI</name>
<gene>
    <name evidence="1" type="ORF">LOTGIDRAFT_163912</name>
</gene>
<reference evidence="1 2" key="1">
    <citation type="journal article" date="2013" name="Nature">
        <title>Insights into bilaterian evolution from three spiralian genomes.</title>
        <authorList>
            <person name="Simakov O."/>
            <person name="Marletaz F."/>
            <person name="Cho S.J."/>
            <person name="Edsinger-Gonzales E."/>
            <person name="Havlak P."/>
            <person name="Hellsten U."/>
            <person name="Kuo D.H."/>
            <person name="Larsson T."/>
            <person name="Lv J."/>
            <person name="Arendt D."/>
            <person name="Savage R."/>
            <person name="Osoegawa K."/>
            <person name="de Jong P."/>
            <person name="Grimwood J."/>
            <person name="Chapman J.A."/>
            <person name="Shapiro H."/>
            <person name="Aerts A."/>
            <person name="Otillar R.P."/>
            <person name="Terry A.Y."/>
            <person name="Boore J.L."/>
            <person name="Grigoriev I.V."/>
            <person name="Lindberg D.R."/>
            <person name="Seaver E.C."/>
            <person name="Weisblat D.A."/>
            <person name="Putnam N.H."/>
            <person name="Rokhsar D.S."/>
        </authorList>
    </citation>
    <scope>NUCLEOTIDE SEQUENCE [LARGE SCALE GENOMIC DNA]</scope>
</reference>
<evidence type="ECO:0000313" key="2">
    <source>
        <dbReference type="Proteomes" id="UP000030746"/>
    </source>
</evidence>
<dbReference type="AlphaFoldDB" id="V4BP13"/>
<accession>V4BP13</accession>
<keyword evidence="2" id="KW-1185">Reference proteome</keyword>
<sequence length="184" mass="20794">MCTFENYGCYGQQFPQHSDIPNLRETRVPTSDFQFNGLSYSDYLPCNDSSKYQDLNSSNYNSFSYQSCSETNQKGLPLKRPPSYDEHMQMEAKRMLSTSSGSQADDVVSGLLSDVMECIMQEKMKDEERKGKKAAAVQLRRLATLLVSVLQPLSVPKYAKHASAGVLFRPIVQQLNSNGRFRSH</sequence>
<dbReference type="RefSeq" id="XP_009058669.1">
    <property type="nucleotide sequence ID" value="XM_009060421.1"/>
</dbReference>
<dbReference type="HOGENOM" id="CLU_1469839_0_0_1"/>
<dbReference type="GeneID" id="20239579"/>
<proteinExistence type="predicted"/>
<dbReference type="KEGG" id="lgi:LOTGIDRAFT_163912"/>
<dbReference type="Proteomes" id="UP000030746">
    <property type="component" value="Unassembled WGS sequence"/>
</dbReference>
<dbReference type="CTD" id="20239579"/>
<dbReference type="EMBL" id="KB202367">
    <property type="protein sequence ID" value="ESO90674.1"/>
    <property type="molecule type" value="Genomic_DNA"/>
</dbReference>